<dbReference type="Proteomes" id="UP001239111">
    <property type="component" value="Chromosome 1"/>
</dbReference>
<gene>
    <name evidence="1" type="ORF">QAD02_019133</name>
</gene>
<keyword evidence="2" id="KW-1185">Reference proteome</keyword>
<accession>A0ACC2PJX5</accession>
<name>A0ACC2PJX5_9HYME</name>
<proteinExistence type="predicted"/>
<evidence type="ECO:0000313" key="2">
    <source>
        <dbReference type="Proteomes" id="UP001239111"/>
    </source>
</evidence>
<evidence type="ECO:0000313" key="1">
    <source>
        <dbReference type="EMBL" id="KAJ8683341.1"/>
    </source>
</evidence>
<comment type="caution">
    <text evidence="1">The sequence shown here is derived from an EMBL/GenBank/DDBJ whole genome shotgun (WGS) entry which is preliminary data.</text>
</comment>
<protein>
    <submittedName>
        <fullName evidence="1">Uncharacterized protein</fullName>
    </submittedName>
</protein>
<reference evidence="1" key="1">
    <citation type="submission" date="2023-04" db="EMBL/GenBank/DDBJ databases">
        <title>A chromosome-level genome assembly of the parasitoid wasp Eretmocerus hayati.</title>
        <authorList>
            <person name="Zhong Y."/>
            <person name="Liu S."/>
            <person name="Liu Y."/>
        </authorList>
    </citation>
    <scope>NUCLEOTIDE SEQUENCE</scope>
    <source>
        <strain evidence="1">ZJU_SS_LIU_2023</strain>
    </source>
</reference>
<dbReference type="EMBL" id="CM056741">
    <property type="protein sequence ID" value="KAJ8683341.1"/>
    <property type="molecule type" value="Genomic_DNA"/>
</dbReference>
<organism evidence="1 2">
    <name type="scientific">Eretmocerus hayati</name>
    <dbReference type="NCBI Taxonomy" id="131215"/>
    <lineage>
        <taxon>Eukaryota</taxon>
        <taxon>Metazoa</taxon>
        <taxon>Ecdysozoa</taxon>
        <taxon>Arthropoda</taxon>
        <taxon>Hexapoda</taxon>
        <taxon>Insecta</taxon>
        <taxon>Pterygota</taxon>
        <taxon>Neoptera</taxon>
        <taxon>Endopterygota</taxon>
        <taxon>Hymenoptera</taxon>
        <taxon>Apocrita</taxon>
        <taxon>Proctotrupomorpha</taxon>
        <taxon>Chalcidoidea</taxon>
        <taxon>Aphelinidae</taxon>
        <taxon>Aphelininae</taxon>
        <taxon>Eretmocerus</taxon>
    </lineage>
</organism>
<sequence>MMTVMDMMSEIPMNVQVFMFTYSLKEQPFIGICGPIDGNECFVDFFDHQYSCATLTEAMDICFRSVYGLAKYFGGWPLSVIAIIYQIISTRVLMNTSFAKIVKMQNLIDKEILRLALLLYANPSIPRNLVQEILQLMDNFIDNVLFPHLLEEIMKTVHESLDKRTVETIAATFEASKSLFKKYINEKSAFNMFEEHSYYVRPQTFEMGSEKIFEIVDHQTLREKTRTITGVHISLSDTLKILLEHADIFEQIIENLKSIHGESNVISYIRHGNLFKRKYDLTLTETPKTSTCFLATIYSSKDRKICGSEALFQKVIADINSLSDHGILINVKGKRIRVYSQCILHTGDNQGLSEDLGFVESYVAYRFCRICRATKCQCKEMTVEDPTLIRSKESYDNDVFINRPFVTGVNKRSALNDIREFHAAENKVLDLMHDCGEGQLPLVMSKVLTYFIRDAEFFDLETLNKIMLHFPYDSPRFVESDALGLEYMVEHFLDHFIKLYNETIPKLHHLVHYMRMILDNGPPINFWGMMGERRNKEMKDWVSTSKSNKNVPLTMAIRDQLRLCHYLESNEKHEKIVPGQLEQIDEFDLKLDSSIASFKYIDVIGKRYKRNSIFVLEVRDDDEPVFGRVHKIY</sequence>